<evidence type="ECO:0000256" key="5">
    <source>
        <dbReference type="ARBA" id="ARBA00023273"/>
    </source>
</evidence>
<evidence type="ECO:0008006" key="9">
    <source>
        <dbReference type="Google" id="ProtNLM"/>
    </source>
</evidence>
<sequence length="132" mass="15761">MQQEGEKSINYVHQNTIMTETIKKELKHQKLFVNYGINPFKKVCPLADNPNRAQSGDQGDKHFLEVLERAALEPTKRFTEPQTENQEYGWISEPLMEIDRSDMRFYYPKKSCEMSRFMEALWKQEEQRKLNQ</sequence>
<keyword evidence="4" id="KW-0206">Cytoskeleton</keyword>
<protein>
    <recommendedName>
        <fullName evidence="9">Protein FAM183A</fullName>
    </recommendedName>
</protein>
<organism evidence="7 8">
    <name type="scientific">Fasciola hepatica</name>
    <name type="common">Liver fluke</name>
    <dbReference type="NCBI Taxonomy" id="6192"/>
    <lineage>
        <taxon>Eukaryota</taxon>
        <taxon>Metazoa</taxon>
        <taxon>Spiralia</taxon>
        <taxon>Lophotrochozoa</taxon>
        <taxon>Platyhelminthes</taxon>
        <taxon>Trematoda</taxon>
        <taxon>Digenea</taxon>
        <taxon>Plagiorchiida</taxon>
        <taxon>Echinostomata</taxon>
        <taxon>Echinostomatoidea</taxon>
        <taxon>Fasciolidae</taxon>
        <taxon>Fasciola</taxon>
    </lineage>
</organism>
<gene>
    <name evidence="7" type="ORF">D915_007868</name>
</gene>
<dbReference type="Pfam" id="PF14886">
    <property type="entry name" value="FAM183"/>
    <property type="match status" value="1"/>
</dbReference>
<name>A0A4E0R563_FASHE</name>
<evidence type="ECO:0000313" key="8">
    <source>
        <dbReference type="Proteomes" id="UP000230066"/>
    </source>
</evidence>
<evidence type="ECO:0000256" key="6">
    <source>
        <dbReference type="ARBA" id="ARBA00034777"/>
    </source>
</evidence>
<evidence type="ECO:0000256" key="4">
    <source>
        <dbReference type="ARBA" id="ARBA00023212"/>
    </source>
</evidence>
<dbReference type="PANTHER" id="PTHR33865:SF3">
    <property type="entry name" value="PROTEIN FAM183B"/>
    <property type="match status" value="1"/>
</dbReference>
<dbReference type="Proteomes" id="UP000230066">
    <property type="component" value="Unassembled WGS sequence"/>
</dbReference>
<dbReference type="GO" id="GO:0097546">
    <property type="term" value="C:ciliary base"/>
    <property type="evidence" value="ECO:0007669"/>
    <property type="project" value="TreeGrafter"/>
</dbReference>
<dbReference type="EMBL" id="JXXN02003596">
    <property type="protein sequence ID" value="THD21374.1"/>
    <property type="molecule type" value="Genomic_DNA"/>
</dbReference>
<reference evidence="7" key="1">
    <citation type="submission" date="2019-03" db="EMBL/GenBank/DDBJ databases">
        <title>Improved annotation for the trematode Fasciola hepatica.</title>
        <authorList>
            <person name="Choi Y.-J."/>
            <person name="Martin J."/>
            <person name="Mitreva M."/>
        </authorList>
    </citation>
    <scope>NUCLEOTIDE SEQUENCE [LARGE SCALE GENOMIC DNA]</scope>
</reference>
<keyword evidence="5" id="KW-0966">Cell projection</keyword>
<accession>A0A4E0R563</accession>
<evidence type="ECO:0000256" key="3">
    <source>
        <dbReference type="ARBA" id="ARBA00022490"/>
    </source>
</evidence>
<dbReference type="InterPro" id="IPR029214">
    <property type="entry name" value="CFAP144"/>
</dbReference>
<dbReference type="PANTHER" id="PTHR33865">
    <property type="entry name" value="PROTEIN FAM183B"/>
    <property type="match status" value="1"/>
</dbReference>
<dbReference type="GO" id="GO:0005856">
    <property type="term" value="C:cytoskeleton"/>
    <property type="evidence" value="ECO:0007669"/>
    <property type="project" value="UniProtKB-SubCell"/>
</dbReference>
<dbReference type="AlphaFoldDB" id="A0A4E0R563"/>
<evidence type="ECO:0000256" key="2">
    <source>
        <dbReference type="ARBA" id="ARBA00004245"/>
    </source>
</evidence>
<keyword evidence="3" id="KW-0963">Cytoplasm</keyword>
<keyword evidence="8" id="KW-1185">Reference proteome</keyword>
<comment type="similarity">
    <text evidence="6">Belongs to the CFAP144 family.</text>
</comment>
<evidence type="ECO:0000256" key="1">
    <source>
        <dbReference type="ARBA" id="ARBA00004138"/>
    </source>
</evidence>
<comment type="caution">
    <text evidence="7">The sequence shown here is derived from an EMBL/GenBank/DDBJ whole genome shotgun (WGS) entry which is preliminary data.</text>
</comment>
<evidence type="ECO:0000313" key="7">
    <source>
        <dbReference type="EMBL" id="THD21374.1"/>
    </source>
</evidence>
<comment type="subcellular location">
    <subcellularLocation>
        <location evidence="1">Cell projection</location>
        <location evidence="1">Cilium</location>
    </subcellularLocation>
    <subcellularLocation>
        <location evidence="2">Cytoplasm</location>
        <location evidence="2">Cytoskeleton</location>
    </subcellularLocation>
</comment>
<proteinExistence type="inferred from homology"/>